<dbReference type="PANTHER" id="PTHR24381">
    <property type="entry name" value="ZINC FINGER PROTEIN"/>
    <property type="match status" value="1"/>
</dbReference>
<proteinExistence type="predicted"/>
<feature type="domain" description="C2H2-type" evidence="10">
    <location>
        <begin position="639"/>
        <end position="667"/>
    </location>
</feature>
<dbReference type="PROSITE" id="PS50157">
    <property type="entry name" value="ZINC_FINGER_C2H2_2"/>
    <property type="match status" value="9"/>
</dbReference>
<feature type="domain" description="C2H2-type" evidence="10">
    <location>
        <begin position="495"/>
        <end position="523"/>
    </location>
</feature>
<comment type="subcellular location">
    <subcellularLocation>
        <location evidence="1 9">Nucleus</location>
    </subcellularLocation>
</comment>
<feature type="DNA-binding region" description="H-T-H motif" evidence="9">
    <location>
        <begin position="32"/>
        <end position="52"/>
    </location>
</feature>
<dbReference type="Gene3D" id="3.30.160.60">
    <property type="entry name" value="Classic Zinc Finger"/>
    <property type="match status" value="7"/>
</dbReference>
<comment type="caution">
    <text evidence="13">The sequence shown here is derived from an EMBL/GenBank/DDBJ whole genome shotgun (WGS) entry which is preliminary data.</text>
</comment>
<evidence type="ECO:0000256" key="5">
    <source>
        <dbReference type="ARBA" id="ARBA00022833"/>
    </source>
</evidence>
<feature type="domain" description="C2H2-type" evidence="10">
    <location>
        <begin position="376"/>
        <end position="399"/>
    </location>
</feature>
<keyword evidence="2" id="KW-0479">Metal-binding</keyword>
<dbReference type="SMART" id="SM00674">
    <property type="entry name" value="CENPB"/>
    <property type="match status" value="1"/>
</dbReference>
<keyword evidence="5" id="KW-0862">Zinc</keyword>
<dbReference type="PROSITE" id="PS00028">
    <property type="entry name" value="ZINC_FINGER_C2H2_1"/>
    <property type="match status" value="8"/>
</dbReference>
<protein>
    <recommendedName>
        <fullName evidence="15">Zinc finger protein</fullName>
    </recommendedName>
</protein>
<evidence type="ECO:0000259" key="11">
    <source>
        <dbReference type="PROSITE" id="PS50960"/>
    </source>
</evidence>
<evidence type="ECO:0000256" key="6">
    <source>
        <dbReference type="ARBA" id="ARBA00023125"/>
    </source>
</evidence>
<dbReference type="InterPro" id="IPR036236">
    <property type="entry name" value="Znf_C2H2_sf"/>
</dbReference>
<evidence type="ECO:0000256" key="4">
    <source>
        <dbReference type="ARBA" id="ARBA00022771"/>
    </source>
</evidence>
<evidence type="ECO:0000313" key="13">
    <source>
        <dbReference type="EMBL" id="KAG5673973.1"/>
    </source>
</evidence>
<dbReference type="Gene3D" id="1.10.10.60">
    <property type="entry name" value="Homeodomain-like"/>
    <property type="match status" value="1"/>
</dbReference>
<dbReference type="EMBL" id="JADBJN010000003">
    <property type="protein sequence ID" value="KAG5673973.1"/>
    <property type="molecule type" value="Genomic_DNA"/>
</dbReference>
<dbReference type="Proteomes" id="UP001107558">
    <property type="component" value="Chromosome 3"/>
</dbReference>
<sequence>MNIEEKNKRKLKFMSFQEKLNAIELVGKGKSQRKIAKELGIGRTTLYNALKNKDKILEASKKYEGTNKRRIATTKHPEIEKAVLDYIFISRENKVRITGSSIQSIALEAAAKLGYHDFSGSNGWLFSFFKRNNISIKELNEGIENENKKLQEIEDNSVTEILCTAINDDVREEEEIIYTEALETEEDTTILDWRSWCRICGNIVTLTTIQDGILEIIVKMVNISFDENVKICSECYNKFQTMAEMINKSKIIENMFIELDEYEKSNYITEEVVNAIRDRYDIKNFTKEQLNELIEINYTKSDDQIIYNEEEELEMVYEEENKSDSQIIEWENDESHVEIEELEEETIENCSDFAEREDNSYKNSFSRENVEDMYDYKCHVCSEVFSRMYFLTNHTRQQHDCLPRVACSCGRFLSIWESLMAHRRKHSTEPRNWLCDLCNASFITKNGLTIHIKFKHQTQHQPLHLCTTCGKEFKDAYTLKTHEKIHLPDNERFIYGCETCGKKFTQRGSLKIHISSVHNGQKSILCYLCSKSFSSNHYLKIHIQTHSIENVPCDICDSIFKNRVSLQNHKKKIHNTRELNFKCTECDKRFHNRNHLERHMPTHTQEKKFKCTYENCEQAYKWEKDLRNHMARHKGEKNHKCIWCDRTFVDSGNMRKHKLKNHPNELAEFEEKYGKRRRLKDLLLVNDDDQHETQDN</sequence>
<name>A0A9J6BWT3_POLVA</name>
<keyword evidence="3" id="KW-0677">Repeat</keyword>
<feature type="domain" description="HTH psq-type" evidence="11">
    <location>
        <begin position="5"/>
        <end position="56"/>
    </location>
</feature>
<evidence type="ECO:0000259" key="12">
    <source>
        <dbReference type="PROSITE" id="PS51253"/>
    </source>
</evidence>
<dbReference type="InterPro" id="IPR013087">
    <property type="entry name" value="Znf_C2H2_type"/>
</dbReference>
<dbReference type="InterPro" id="IPR006600">
    <property type="entry name" value="HTH_CenpB_DNA-bd_dom"/>
</dbReference>
<feature type="domain" description="C2H2-type" evidence="10">
    <location>
        <begin position="551"/>
        <end position="579"/>
    </location>
</feature>
<reference evidence="13" key="1">
    <citation type="submission" date="2021-03" db="EMBL/GenBank/DDBJ databases">
        <title>Chromosome level genome of the anhydrobiotic midge Polypedilum vanderplanki.</title>
        <authorList>
            <person name="Yoshida Y."/>
            <person name="Kikawada T."/>
            <person name="Gusev O."/>
        </authorList>
    </citation>
    <scope>NUCLEOTIDE SEQUENCE</scope>
    <source>
        <strain evidence="13">NIAS01</strain>
        <tissue evidence="13">Whole body or cell culture</tissue>
    </source>
</reference>
<dbReference type="AlphaFoldDB" id="A0A9J6BWT3"/>
<dbReference type="OrthoDB" id="3565419at2759"/>
<keyword evidence="6 9" id="KW-0238">DNA-binding</keyword>
<evidence type="ECO:0008006" key="15">
    <source>
        <dbReference type="Google" id="ProtNLM"/>
    </source>
</evidence>
<dbReference type="FunFam" id="3.30.160.60:FF:000446">
    <property type="entry name" value="Zinc finger protein"/>
    <property type="match status" value="1"/>
</dbReference>
<dbReference type="InterPro" id="IPR009057">
    <property type="entry name" value="Homeodomain-like_sf"/>
</dbReference>
<dbReference type="Pfam" id="PF03221">
    <property type="entry name" value="HTH_Tnp_Tc5"/>
    <property type="match status" value="1"/>
</dbReference>
<dbReference type="SUPFAM" id="SSF46689">
    <property type="entry name" value="Homeodomain-like"/>
    <property type="match status" value="2"/>
</dbReference>
<evidence type="ECO:0000256" key="2">
    <source>
        <dbReference type="ARBA" id="ARBA00022723"/>
    </source>
</evidence>
<dbReference type="InterPro" id="IPR036388">
    <property type="entry name" value="WH-like_DNA-bd_sf"/>
</dbReference>
<dbReference type="PANTHER" id="PTHR24381:SF393">
    <property type="entry name" value="CHROMATIN-LINKED ADAPTOR FOR MSL PROTEINS, ISOFORM B"/>
    <property type="match status" value="1"/>
</dbReference>
<gene>
    <name evidence="13" type="ORF">PVAND_003969</name>
</gene>
<organism evidence="13 14">
    <name type="scientific">Polypedilum vanderplanki</name>
    <name type="common">Sleeping chironomid midge</name>
    <dbReference type="NCBI Taxonomy" id="319348"/>
    <lineage>
        <taxon>Eukaryota</taxon>
        <taxon>Metazoa</taxon>
        <taxon>Ecdysozoa</taxon>
        <taxon>Arthropoda</taxon>
        <taxon>Hexapoda</taxon>
        <taxon>Insecta</taxon>
        <taxon>Pterygota</taxon>
        <taxon>Neoptera</taxon>
        <taxon>Endopterygota</taxon>
        <taxon>Diptera</taxon>
        <taxon>Nematocera</taxon>
        <taxon>Chironomoidea</taxon>
        <taxon>Chironomidae</taxon>
        <taxon>Chironominae</taxon>
        <taxon>Polypedilum</taxon>
        <taxon>Polypedilum</taxon>
    </lineage>
</organism>
<dbReference type="PROSITE" id="PS50960">
    <property type="entry name" value="HTH_PSQ"/>
    <property type="match status" value="1"/>
</dbReference>
<keyword evidence="4 8" id="KW-0863">Zinc-finger</keyword>
<dbReference type="InterPro" id="IPR007889">
    <property type="entry name" value="HTH_Psq"/>
</dbReference>
<evidence type="ECO:0000256" key="8">
    <source>
        <dbReference type="PROSITE-ProRule" id="PRU00042"/>
    </source>
</evidence>
<dbReference type="GO" id="GO:0005634">
    <property type="term" value="C:nucleus"/>
    <property type="evidence" value="ECO:0007669"/>
    <property type="project" value="UniProtKB-SubCell"/>
</dbReference>
<feature type="domain" description="C2H2-type" evidence="10">
    <location>
        <begin position="524"/>
        <end position="551"/>
    </location>
</feature>
<evidence type="ECO:0000256" key="9">
    <source>
        <dbReference type="PROSITE-ProRule" id="PRU00320"/>
    </source>
</evidence>
<keyword evidence="14" id="KW-1185">Reference proteome</keyword>
<dbReference type="GO" id="GO:0000981">
    <property type="term" value="F:DNA-binding transcription factor activity, RNA polymerase II-specific"/>
    <property type="evidence" value="ECO:0007669"/>
    <property type="project" value="TreeGrafter"/>
</dbReference>
<evidence type="ECO:0000313" key="14">
    <source>
        <dbReference type="Proteomes" id="UP001107558"/>
    </source>
</evidence>
<dbReference type="SUPFAM" id="SSF57667">
    <property type="entry name" value="beta-beta-alpha zinc fingers"/>
    <property type="match status" value="5"/>
</dbReference>
<evidence type="ECO:0000256" key="3">
    <source>
        <dbReference type="ARBA" id="ARBA00022737"/>
    </source>
</evidence>
<feature type="domain" description="C2H2-type" evidence="10">
    <location>
        <begin position="581"/>
        <end position="608"/>
    </location>
</feature>
<feature type="domain" description="C2H2-type" evidence="10">
    <location>
        <begin position="464"/>
        <end position="491"/>
    </location>
</feature>
<dbReference type="GO" id="GO:0008270">
    <property type="term" value="F:zinc ion binding"/>
    <property type="evidence" value="ECO:0007669"/>
    <property type="project" value="UniProtKB-KW"/>
</dbReference>
<evidence type="ECO:0000256" key="1">
    <source>
        <dbReference type="ARBA" id="ARBA00004123"/>
    </source>
</evidence>
<dbReference type="GO" id="GO:0000977">
    <property type="term" value="F:RNA polymerase II transcription regulatory region sequence-specific DNA binding"/>
    <property type="evidence" value="ECO:0007669"/>
    <property type="project" value="TreeGrafter"/>
</dbReference>
<feature type="domain" description="HTH CENPB-type" evidence="12">
    <location>
        <begin position="67"/>
        <end position="138"/>
    </location>
</feature>
<dbReference type="Pfam" id="PF04218">
    <property type="entry name" value="CENP-B_N"/>
    <property type="match status" value="1"/>
</dbReference>
<dbReference type="Pfam" id="PF00096">
    <property type="entry name" value="zf-C2H2"/>
    <property type="match status" value="5"/>
</dbReference>
<evidence type="ECO:0000256" key="7">
    <source>
        <dbReference type="ARBA" id="ARBA00023242"/>
    </source>
</evidence>
<dbReference type="SMART" id="SM00355">
    <property type="entry name" value="ZnF_C2H2"/>
    <property type="match status" value="10"/>
</dbReference>
<dbReference type="Gene3D" id="1.10.10.10">
    <property type="entry name" value="Winged helix-like DNA-binding domain superfamily/Winged helix DNA-binding domain"/>
    <property type="match status" value="1"/>
</dbReference>
<evidence type="ECO:0000259" key="10">
    <source>
        <dbReference type="PROSITE" id="PS50157"/>
    </source>
</evidence>
<dbReference type="PROSITE" id="PS51253">
    <property type="entry name" value="HTH_CENPB"/>
    <property type="match status" value="1"/>
</dbReference>
<accession>A0A9J6BWT3</accession>
<keyword evidence="7 9" id="KW-0539">Nucleus</keyword>
<feature type="domain" description="C2H2-type" evidence="10">
    <location>
        <begin position="609"/>
        <end position="638"/>
    </location>
</feature>
<feature type="domain" description="C2H2-type" evidence="10">
    <location>
        <begin position="433"/>
        <end position="461"/>
    </location>
</feature>